<dbReference type="EMBL" id="BOMG01000011">
    <property type="protein sequence ID" value="GID52182.1"/>
    <property type="molecule type" value="Genomic_DNA"/>
</dbReference>
<protein>
    <recommendedName>
        <fullName evidence="4">Lipoprotein</fullName>
    </recommendedName>
</protein>
<name>A0ABQ3X107_9ACTN</name>
<evidence type="ECO:0008006" key="4">
    <source>
        <dbReference type="Google" id="ProtNLM"/>
    </source>
</evidence>
<evidence type="ECO:0000256" key="1">
    <source>
        <dbReference type="SAM" id="MobiDB-lite"/>
    </source>
</evidence>
<sequence length="280" mass="29356">MRLTGEDPMKLYRPVLLAISVALVAGGCTTPLLPPLPAAGTGSGSGTGASGAPVATEAGSSPSPSAPAEPDAKPALMAALEKTKAASYKFSVSGDAVDNQKITGSGSYDAKAKKINVTQKLSGGGKKTDQGQRIVVGTDLYSRGKNGETWVHLNLKRVKKTSLYYYDMTDPTGMTRFIQSVDTVRSTGANSYAGRLDIEGDKFNEGFLPVGTPAISVWLGGSAQFTATTNAAGWVTAISVDILDSKKTLKMTTKLSNHGKNQGIKKPSNYGEAMDFYYDK</sequence>
<reference evidence="2 3" key="1">
    <citation type="submission" date="2021-01" db="EMBL/GenBank/DDBJ databases">
        <title>Whole genome shotgun sequence of Actinoplanes couchii NBRC 106145.</title>
        <authorList>
            <person name="Komaki H."/>
            <person name="Tamura T."/>
        </authorList>
    </citation>
    <scope>NUCLEOTIDE SEQUENCE [LARGE SCALE GENOMIC DNA]</scope>
    <source>
        <strain evidence="2 3">NBRC 106145</strain>
    </source>
</reference>
<proteinExistence type="predicted"/>
<gene>
    <name evidence="2" type="ORF">Aco03nite_005860</name>
</gene>
<feature type="compositionally biased region" description="Low complexity" evidence="1">
    <location>
        <begin position="50"/>
        <end position="72"/>
    </location>
</feature>
<accession>A0ABQ3X107</accession>
<evidence type="ECO:0000313" key="2">
    <source>
        <dbReference type="EMBL" id="GID52182.1"/>
    </source>
</evidence>
<dbReference type="PROSITE" id="PS51257">
    <property type="entry name" value="PROKAR_LIPOPROTEIN"/>
    <property type="match status" value="1"/>
</dbReference>
<comment type="caution">
    <text evidence="2">The sequence shown here is derived from an EMBL/GenBank/DDBJ whole genome shotgun (WGS) entry which is preliminary data.</text>
</comment>
<organism evidence="2 3">
    <name type="scientific">Actinoplanes couchii</name>
    <dbReference type="NCBI Taxonomy" id="403638"/>
    <lineage>
        <taxon>Bacteria</taxon>
        <taxon>Bacillati</taxon>
        <taxon>Actinomycetota</taxon>
        <taxon>Actinomycetes</taxon>
        <taxon>Micromonosporales</taxon>
        <taxon>Micromonosporaceae</taxon>
        <taxon>Actinoplanes</taxon>
    </lineage>
</organism>
<keyword evidence="3" id="KW-1185">Reference proteome</keyword>
<feature type="region of interest" description="Disordered" evidence="1">
    <location>
        <begin position="39"/>
        <end position="72"/>
    </location>
</feature>
<dbReference type="Gene3D" id="2.50.20.20">
    <property type="match status" value="1"/>
</dbReference>
<dbReference type="Proteomes" id="UP000612282">
    <property type="component" value="Unassembled WGS sequence"/>
</dbReference>
<evidence type="ECO:0000313" key="3">
    <source>
        <dbReference type="Proteomes" id="UP000612282"/>
    </source>
</evidence>